<reference evidence="2 3" key="1">
    <citation type="submission" date="2017-01" db="EMBL/GenBank/DDBJ databases">
        <authorList>
            <person name="Mah S.A."/>
            <person name="Swanson W.J."/>
            <person name="Moy G.W."/>
            <person name="Vacquier V.D."/>
        </authorList>
    </citation>
    <scope>NUCLEOTIDE SEQUENCE [LARGE SCALE GENOMIC DNA]</scope>
    <source>
        <strain evidence="2 3">CPCC 203464</strain>
    </source>
</reference>
<evidence type="ECO:0000313" key="2">
    <source>
        <dbReference type="EMBL" id="SIR68291.1"/>
    </source>
</evidence>
<feature type="region of interest" description="Disordered" evidence="1">
    <location>
        <begin position="23"/>
        <end position="81"/>
    </location>
</feature>
<dbReference type="STRING" id="1344003.SAMN05445060_0429"/>
<gene>
    <name evidence="2" type="ORF">SAMN05445060_0429</name>
</gene>
<feature type="compositionally biased region" description="Basic and acidic residues" evidence="1">
    <location>
        <begin position="29"/>
        <end position="38"/>
    </location>
</feature>
<keyword evidence="3" id="KW-1185">Reference proteome</keyword>
<accession>A0A1N7CXI5</accession>
<proteinExistence type="predicted"/>
<name>A0A1N7CXI5_9NOCA</name>
<dbReference type="OrthoDB" id="3578910at2"/>
<dbReference type="AlphaFoldDB" id="A0A1N7CXI5"/>
<evidence type="ECO:0000313" key="3">
    <source>
        <dbReference type="Proteomes" id="UP000186218"/>
    </source>
</evidence>
<evidence type="ECO:0000256" key="1">
    <source>
        <dbReference type="SAM" id="MobiDB-lite"/>
    </source>
</evidence>
<sequence length="81" mass="8925">MVYIFVIVGIAALGYLAWRAFGPQGIVGPDRDRDDRALTPRTGTRRQAQRPPIGPDDDPEFLWKLGRDRHPGPDDAPGASD</sequence>
<organism evidence="2 3">
    <name type="scientific">Williamsia sterculiae</name>
    <dbReference type="NCBI Taxonomy" id="1344003"/>
    <lineage>
        <taxon>Bacteria</taxon>
        <taxon>Bacillati</taxon>
        <taxon>Actinomycetota</taxon>
        <taxon>Actinomycetes</taxon>
        <taxon>Mycobacteriales</taxon>
        <taxon>Nocardiaceae</taxon>
        <taxon>Williamsia</taxon>
    </lineage>
</organism>
<dbReference type="Proteomes" id="UP000186218">
    <property type="component" value="Unassembled WGS sequence"/>
</dbReference>
<protein>
    <submittedName>
        <fullName evidence="2">Uncharacterized protein</fullName>
    </submittedName>
</protein>
<dbReference type="EMBL" id="FTNT01000001">
    <property type="protein sequence ID" value="SIR68291.1"/>
    <property type="molecule type" value="Genomic_DNA"/>
</dbReference>